<evidence type="ECO:0000313" key="2">
    <source>
        <dbReference type="Proteomes" id="UP000887159"/>
    </source>
</evidence>
<dbReference type="AlphaFoldDB" id="A0A8X6VNU0"/>
<dbReference type="Gene3D" id="3.30.420.10">
    <property type="entry name" value="Ribonuclease H-like superfamily/Ribonuclease H"/>
    <property type="match status" value="1"/>
</dbReference>
<proteinExistence type="predicted"/>
<name>A0A8X6VNU0_TRICX</name>
<comment type="caution">
    <text evidence="1">The sequence shown here is derived from an EMBL/GenBank/DDBJ whole genome shotgun (WGS) entry which is preliminary data.</text>
</comment>
<dbReference type="PANTHER" id="PTHR46060:SF1">
    <property type="entry name" value="MARINER MOS1 TRANSPOSASE-LIKE PROTEIN"/>
    <property type="match status" value="1"/>
</dbReference>
<dbReference type="InterPro" id="IPR052709">
    <property type="entry name" value="Transposase-MT_Hybrid"/>
</dbReference>
<keyword evidence="2" id="KW-1185">Reference proteome</keyword>
<dbReference type="EMBL" id="BMAU01021331">
    <property type="protein sequence ID" value="GFY14814.1"/>
    <property type="molecule type" value="Genomic_DNA"/>
</dbReference>
<reference evidence="1" key="1">
    <citation type="submission" date="2020-08" db="EMBL/GenBank/DDBJ databases">
        <title>Multicomponent nature underlies the extraordinary mechanical properties of spider dragline silk.</title>
        <authorList>
            <person name="Kono N."/>
            <person name="Nakamura H."/>
            <person name="Mori M."/>
            <person name="Yoshida Y."/>
            <person name="Ohtoshi R."/>
            <person name="Malay A.D."/>
            <person name="Moran D.A.P."/>
            <person name="Tomita M."/>
            <person name="Numata K."/>
            <person name="Arakawa K."/>
        </authorList>
    </citation>
    <scope>NUCLEOTIDE SEQUENCE</scope>
</reference>
<organism evidence="1 2">
    <name type="scientific">Trichonephila clavipes</name>
    <name type="common">Golden silk orbweaver</name>
    <name type="synonym">Nephila clavipes</name>
    <dbReference type="NCBI Taxonomy" id="2585209"/>
    <lineage>
        <taxon>Eukaryota</taxon>
        <taxon>Metazoa</taxon>
        <taxon>Ecdysozoa</taxon>
        <taxon>Arthropoda</taxon>
        <taxon>Chelicerata</taxon>
        <taxon>Arachnida</taxon>
        <taxon>Araneae</taxon>
        <taxon>Araneomorphae</taxon>
        <taxon>Entelegynae</taxon>
        <taxon>Araneoidea</taxon>
        <taxon>Nephilidae</taxon>
        <taxon>Trichonephila</taxon>
    </lineage>
</organism>
<evidence type="ECO:0000313" key="1">
    <source>
        <dbReference type="EMBL" id="GFY14814.1"/>
    </source>
</evidence>
<accession>A0A8X6VNU0</accession>
<dbReference type="Pfam" id="PF01359">
    <property type="entry name" value="Transposase_1"/>
    <property type="match status" value="1"/>
</dbReference>
<dbReference type="GO" id="GO:0003676">
    <property type="term" value="F:nucleic acid binding"/>
    <property type="evidence" value="ECO:0007669"/>
    <property type="project" value="InterPro"/>
</dbReference>
<dbReference type="InterPro" id="IPR036397">
    <property type="entry name" value="RNaseH_sf"/>
</dbReference>
<gene>
    <name evidence="1" type="ORF">TNCV_648571</name>
</gene>
<dbReference type="Proteomes" id="UP000887159">
    <property type="component" value="Unassembled WGS sequence"/>
</dbReference>
<dbReference type="InterPro" id="IPR001888">
    <property type="entry name" value="Transposase_1"/>
</dbReference>
<sequence>MFAGAYKTYQQKSASETFDLIRYERKTGTRKRQYLHHSRRSLVVHHYDSTIKQQNSEWKHLSSPTSEKAKTVSSAGKVKTIIFFDYEGIMYQHAVEPSTTVNGSCYANALRTMIQHKRKRPLLRNGFLLHHDNA</sequence>
<protein>
    <submittedName>
        <fullName evidence="1">Uncharacterized protein</fullName>
    </submittedName>
</protein>
<dbReference type="PANTHER" id="PTHR46060">
    <property type="entry name" value="MARINER MOS1 TRANSPOSASE-LIKE PROTEIN"/>
    <property type="match status" value="1"/>
</dbReference>